<proteinExistence type="predicted"/>
<dbReference type="AlphaFoldDB" id="A0AAD3MIH9"/>
<feature type="compositionally biased region" description="Basic and acidic residues" evidence="1">
    <location>
        <begin position="1"/>
        <end position="14"/>
    </location>
</feature>
<dbReference type="EMBL" id="BRZM01004060">
    <property type="protein sequence ID" value="GLD54429.1"/>
    <property type="molecule type" value="Genomic_DNA"/>
</dbReference>
<keyword evidence="3" id="KW-1185">Reference proteome</keyword>
<protein>
    <submittedName>
        <fullName evidence="2">Inactive phospholipase D5 isoform X1</fullName>
    </submittedName>
</protein>
<evidence type="ECO:0000313" key="2">
    <source>
        <dbReference type="EMBL" id="GLD54429.1"/>
    </source>
</evidence>
<name>A0AAD3MIH9_LATJO</name>
<reference evidence="2" key="1">
    <citation type="submission" date="2022-08" db="EMBL/GenBank/DDBJ databases">
        <title>Genome sequencing of akame (Lates japonicus).</title>
        <authorList>
            <person name="Hashiguchi Y."/>
            <person name="Takahashi H."/>
        </authorList>
    </citation>
    <scope>NUCLEOTIDE SEQUENCE</scope>
    <source>
        <strain evidence="2">Kochi</strain>
    </source>
</reference>
<feature type="region of interest" description="Disordered" evidence="1">
    <location>
        <begin position="1"/>
        <end position="22"/>
    </location>
</feature>
<comment type="caution">
    <text evidence="2">The sequence shown here is derived from an EMBL/GenBank/DDBJ whole genome shotgun (WGS) entry which is preliminary data.</text>
</comment>
<gene>
    <name evidence="2" type="ORF">AKAME5_002843000</name>
</gene>
<evidence type="ECO:0000256" key="1">
    <source>
        <dbReference type="SAM" id="MobiDB-lite"/>
    </source>
</evidence>
<sequence>MELSDDPRSSRGQDKAPPAPLPCVSQMKSSSYSAIQQQGYSASIFLRRKDKLEQSPWHMAQLSPMALRPVSLHSAHITLTMTLWQ</sequence>
<organism evidence="2 3">
    <name type="scientific">Lates japonicus</name>
    <name type="common">Japanese lates</name>
    <dbReference type="NCBI Taxonomy" id="270547"/>
    <lineage>
        <taxon>Eukaryota</taxon>
        <taxon>Metazoa</taxon>
        <taxon>Chordata</taxon>
        <taxon>Craniata</taxon>
        <taxon>Vertebrata</taxon>
        <taxon>Euteleostomi</taxon>
        <taxon>Actinopterygii</taxon>
        <taxon>Neopterygii</taxon>
        <taxon>Teleostei</taxon>
        <taxon>Neoteleostei</taxon>
        <taxon>Acanthomorphata</taxon>
        <taxon>Carangaria</taxon>
        <taxon>Carangaria incertae sedis</taxon>
        <taxon>Centropomidae</taxon>
        <taxon>Lates</taxon>
    </lineage>
</organism>
<evidence type="ECO:0000313" key="3">
    <source>
        <dbReference type="Proteomes" id="UP001279410"/>
    </source>
</evidence>
<dbReference type="Proteomes" id="UP001279410">
    <property type="component" value="Unassembled WGS sequence"/>
</dbReference>
<accession>A0AAD3MIH9</accession>